<comment type="caution">
    <text evidence="2">The sequence shown here is derived from an EMBL/GenBank/DDBJ whole genome shotgun (WGS) entry which is preliminary data.</text>
</comment>
<dbReference type="CDD" id="cd07262">
    <property type="entry name" value="VOC_like"/>
    <property type="match status" value="1"/>
</dbReference>
<dbReference type="EMBL" id="JFFR01000002">
    <property type="protein sequence ID" value="KDN30493.1"/>
    <property type="molecule type" value="Genomic_DNA"/>
</dbReference>
<name>A0A066V1P2_9VIBR</name>
<dbReference type="InterPro" id="IPR004360">
    <property type="entry name" value="Glyas_Fos-R_dOase_dom"/>
</dbReference>
<evidence type="ECO:0000259" key="1">
    <source>
        <dbReference type="Pfam" id="PF00903"/>
    </source>
</evidence>
<organism evidence="2 3">
    <name type="scientific">Vibrio fortis</name>
    <dbReference type="NCBI Taxonomy" id="212667"/>
    <lineage>
        <taxon>Bacteria</taxon>
        <taxon>Pseudomonadati</taxon>
        <taxon>Pseudomonadota</taxon>
        <taxon>Gammaproteobacteria</taxon>
        <taxon>Vibrionales</taxon>
        <taxon>Vibrionaceae</taxon>
        <taxon>Vibrio</taxon>
    </lineage>
</organism>
<protein>
    <submittedName>
        <fullName evidence="2">Glyoxalase</fullName>
    </submittedName>
</protein>
<accession>A0A066V1P2</accession>
<keyword evidence="3" id="KW-1185">Reference proteome</keyword>
<dbReference type="Gene3D" id="3.10.180.10">
    <property type="entry name" value="2,3-Dihydroxybiphenyl 1,2-Dioxygenase, domain 1"/>
    <property type="match status" value="1"/>
</dbReference>
<dbReference type="STRING" id="212667.VFDL14_07125"/>
<evidence type="ECO:0000313" key="3">
    <source>
        <dbReference type="Proteomes" id="UP000027219"/>
    </source>
</evidence>
<gene>
    <name evidence="2" type="ORF">VFDL14_07125</name>
</gene>
<reference evidence="2 3" key="1">
    <citation type="submission" date="2014-02" db="EMBL/GenBank/DDBJ databases">
        <title>Vibrio fortis Dalian14 Genome Sequencing.</title>
        <authorList>
            <person name="Wang Y."/>
            <person name="Song L."/>
            <person name="Liu G."/>
            <person name="Ding J."/>
        </authorList>
    </citation>
    <scope>NUCLEOTIDE SEQUENCE [LARGE SCALE GENOMIC DNA]</scope>
    <source>
        <strain evidence="2 3">Dalian14</strain>
    </source>
</reference>
<dbReference type="InterPro" id="IPR029068">
    <property type="entry name" value="Glyas_Bleomycin-R_OHBP_Dase"/>
</dbReference>
<dbReference type="RefSeq" id="WP_032549548.1">
    <property type="nucleotide sequence ID" value="NZ_JFFR01000002.1"/>
</dbReference>
<dbReference type="PANTHER" id="PTHR35006:SF1">
    <property type="entry name" value="BLL2941 PROTEIN"/>
    <property type="match status" value="1"/>
</dbReference>
<proteinExistence type="predicted"/>
<evidence type="ECO:0000313" key="2">
    <source>
        <dbReference type="EMBL" id="KDN30493.1"/>
    </source>
</evidence>
<sequence length="126" mass="13474">MFSHVFLGVESIARAKSFYDATLAALGQSEGVVDPKGRCIYLSDNGVLGLTQPINGDPASVGNGMTVGFVAKSPEEVDEWHRIGLENGGTSIEDAPGVRDSGVRRLYMAYLRDPDGNKVCATHFMP</sequence>
<dbReference type="Pfam" id="PF00903">
    <property type="entry name" value="Glyoxalase"/>
    <property type="match status" value="1"/>
</dbReference>
<dbReference type="PANTHER" id="PTHR35006">
    <property type="entry name" value="GLYOXALASE FAMILY PROTEIN (AFU_ORTHOLOGUE AFUA_5G14830)"/>
    <property type="match status" value="1"/>
</dbReference>
<dbReference type="SUPFAM" id="SSF54593">
    <property type="entry name" value="Glyoxalase/Bleomycin resistance protein/Dihydroxybiphenyl dioxygenase"/>
    <property type="match status" value="1"/>
</dbReference>
<dbReference type="Proteomes" id="UP000027219">
    <property type="component" value="Unassembled WGS sequence"/>
</dbReference>
<feature type="domain" description="Glyoxalase/fosfomycin resistance/dioxygenase" evidence="1">
    <location>
        <begin position="3"/>
        <end position="120"/>
    </location>
</feature>
<dbReference type="AlphaFoldDB" id="A0A066V1P2"/>
<dbReference type="OrthoDB" id="9800438at2"/>